<feature type="domain" description="VOC" evidence="1">
    <location>
        <begin position="6"/>
        <end position="121"/>
    </location>
</feature>
<evidence type="ECO:0000313" key="3">
    <source>
        <dbReference type="Proteomes" id="UP000198852"/>
    </source>
</evidence>
<organism evidence="2 3">
    <name type="scientific">Saccharopolyspora flava</name>
    <dbReference type="NCBI Taxonomy" id="95161"/>
    <lineage>
        <taxon>Bacteria</taxon>
        <taxon>Bacillati</taxon>
        <taxon>Actinomycetota</taxon>
        <taxon>Actinomycetes</taxon>
        <taxon>Pseudonocardiales</taxon>
        <taxon>Pseudonocardiaceae</taxon>
        <taxon>Saccharopolyspora</taxon>
    </lineage>
</organism>
<protein>
    <recommendedName>
        <fullName evidence="1">VOC domain-containing protein</fullName>
    </recommendedName>
</protein>
<dbReference type="InterPro" id="IPR037523">
    <property type="entry name" value="VOC_core"/>
</dbReference>
<dbReference type="RefSeq" id="WP_175548196.1">
    <property type="nucleotide sequence ID" value="NZ_FOZX01000007.1"/>
</dbReference>
<dbReference type="PROSITE" id="PS51819">
    <property type="entry name" value="VOC"/>
    <property type="match status" value="1"/>
</dbReference>
<dbReference type="Pfam" id="PF18029">
    <property type="entry name" value="Glyoxalase_6"/>
    <property type="match status" value="1"/>
</dbReference>
<dbReference type="AlphaFoldDB" id="A0A1I6TPI1"/>
<dbReference type="Gene3D" id="3.10.180.10">
    <property type="entry name" value="2,3-Dihydroxybiphenyl 1,2-Dioxygenase, domain 1"/>
    <property type="match status" value="1"/>
</dbReference>
<dbReference type="PANTHER" id="PTHR35908:SF1">
    <property type="entry name" value="CONSERVED PROTEIN"/>
    <property type="match status" value="1"/>
</dbReference>
<accession>A0A1I6TPI1</accession>
<evidence type="ECO:0000313" key="2">
    <source>
        <dbReference type="EMBL" id="SFS90887.1"/>
    </source>
</evidence>
<evidence type="ECO:0000259" key="1">
    <source>
        <dbReference type="PROSITE" id="PS51819"/>
    </source>
</evidence>
<dbReference type="SUPFAM" id="SSF54593">
    <property type="entry name" value="Glyoxalase/Bleomycin resistance protein/Dihydroxybiphenyl dioxygenase"/>
    <property type="match status" value="1"/>
</dbReference>
<dbReference type="EMBL" id="FOZX01000007">
    <property type="protein sequence ID" value="SFS90887.1"/>
    <property type="molecule type" value="Genomic_DNA"/>
</dbReference>
<dbReference type="InterPro" id="IPR029068">
    <property type="entry name" value="Glyas_Bleomycin-R_OHBP_Dase"/>
</dbReference>
<dbReference type="CDD" id="cd06587">
    <property type="entry name" value="VOC"/>
    <property type="match status" value="1"/>
</dbReference>
<sequence length="137" mass="15201">MATLGSLFAITLDCPDPLRLARFYQKITGWKLFASNENFVVLAGDDNIRLDFQRTTNHKAPPWPDPAAPLRVHLDFRVDDLEQAEVYLVDLGAVRPEFQPGGHRFRVLLDPAGHPFCLATKEAATTPQTSPKCTATA</sequence>
<dbReference type="InterPro" id="IPR041581">
    <property type="entry name" value="Glyoxalase_6"/>
</dbReference>
<dbReference type="Proteomes" id="UP000198852">
    <property type="component" value="Unassembled WGS sequence"/>
</dbReference>
<reference evidence="3" key="1">
    <citation type="submission" date="2016-10" db="EMBL/GenBank/DDBJ databases">
        <authorList>
            <person name="Varghese N."/>
            <person name="Submissions S."/>
        </authorList>
    </citation>
    <scope>NUCLEOTIDE SEQUENCE [LARGE SCALE GENOMIC DNA]</scope>
    <source>
        <strain evidence="3">DSM 44771</strain>
    </source>
</reference>
<keyword evidence="3" id="KW-1185">Reference proteome</keyword>
<dbReference type="STRING" id="95161.SAMN05660874_04149"/>
<gene>
    <name evidence="2" type="ORF">SAMN05660874_04149</name>
</gene>
<proteinExistence type="predicted"/>
<name>A0A1I6TPI1_9PSEU</name>
<dbReference type="PANTHER" id="PTHR35908">
    <property type="entry name" value="HYPOTHETICAL FUSION PROTEIN"/>
    <property type="match status" value="1"/>
</dbReference>